<dbReference type="GO" id="GO:0005829">
    <property type="term" value="C:cytosol"/>
    <property type="evidence" value="ECO:0007669"/>
    <property type="project" value="TreeGrafter"/>
</dbReference>
<evidence type="ECO:0000256" key="3">
    <source>
        <dbReference type="HAMAP-Rule" id="MF_00197"/>
    </source>
</evidence>
<dbReference type="UniPathway" id="UPA00034">
    <property type="reaction ID" value="UER00025"/>
</dbReference>
<comment type="subcellular location">
    <subcellularLocation>
        <location evidence="3">Cytoplasm</location>
    </subcellularLocation>
</comment>
<comment type="caution">
    <text evidence="3">Lacks conserved residue(s) required for the propagation of feature annotation.</text>
</comment>
<dbReference type="SUPFAM" id="SSF54506">
    <property type="entry name" value="Diaminopimelate epimerase-like"/>
    <property type="match status" value="2"/>
</dbReference>
<dbReference type="RefSeq" id="WP_186740282.1">
    <property type="nucleotide sequence ID" value="NZ_CP060394.1"/>
</dbReference>
<dbReference type="Pfam" id="PF01678">
    <property type="entry name" value="DAP_epimerase"/>
    <property type="match status" value="2"/>
</dbReference>
<dbReference type="InterPro" id="IPR001653">
    <property type="entry name" value="DAP_epimerase_DapF"/>
</dbReference>
<keyword evidence="6" id="KW-1185">Reference proteome</keyword>
<organism evidence="5 6">
    <name type="scientific">Alloacidobacterium dinghuense</name>
    <dbReference type="NCBI Taxonomy" id="2763107"/>
    <lineage>
        <taxon>Bacteria</taxon>
        <taxon>Pseudomonadati</taxon>
        <taxon>Acidobacteriota</taxon>
        <taxon>Terriglobia</taxon>
        <taxon>Terriglobales</taxon>
        <taxon>Acidobacteriaceae</taxon>
        <taxon>Alloacidobacterium</taxon>
    </lineage>
</organism>
<feature type="binding site" evidence="3">
    <location>
        <begin position="213"/>
        <end position="214"/>
    </location>
    <ligand>
        <name>substrate</name>
    </ligand>
</feature>
<dbReference type="PANTHER" id="PTHR31689">
    <property type="entry name" value="DIAMINOPIMELATE EPIMERASE, CHLOROPLASTIC"/>
    <property type="match status" value="1"/>
</dbReference>
<dbReference type="Gene3D" id="3.10.310.10">
    <property type="entry name" value="Diaminopimelate Epimerase, Chain A, domain 1"/>
    <property type="match status" value="2"/>
</dbReference>
<evidence type="ECO:0000313" key="6">
    <source>
        <dbReference type="Proteomes" id="UP000515312"/>
    </source>
</evidence>
<dbReference type="KEGG" id="adin:H7849_14670"/>
<comment type="similarity">
    <text evidence="1 3">Belongs to the diaminopimelate epimerase family.</text>
</comment>
<keyword evidence="3" id="KW-0028">Amino-acid biosynthesis</keyword>
<feature type="site" description="Could be important to modulate the pK values of the two catalytic cysteine residues" evidence="3">
    <location>
        <position position="203"/>
    </location>
</feature>
<comment type="catalytic activity">
    <reaction evidence="3">
        <text>(2S,6S)-2,6-diaminopimelate = meso-2,6-diaminopimelate</text>
        <dbReference type="Rhea" id="RHEA:15393"/>
        <dbReference type="ChEBI" id="CHEBI:57609"/>
        <dbReference type="ChEBI" id="CHEBI:57791"/>
        <dbReference type="EC" id="5.1.1.7"/>
    </reaction>
</comment>
<comment type="subunit">
    <text evidence="3">Homodimer.</text>
</comment>
<protein>
    <recommendedName>
        <fullName evidence="3 4">Diaminopimelate epimerase</fullName>
        <shortName evidence="3">DAP epimerase</shortName>
        <ecNumber evidence="3 4">5.1.1.7</ecNumber>
    </recommendedName>
    <alternativeName>
        <fullName evidence="3">PLP-independent amino acid racemase</fullName>
    </alternativeName>
</protein>
<name>A0A7G8BCY6_9BACT</name>
<accession>A0A7G8BCY6</accession>
<feature type="binding site" evidence="3">
    <location>
        <position position="148"/>
    </location>
    <ligand>
        <name>substrate</name>
    </ligand>
</feature>
<evidence type="ECO:0000256" key="4">
    <source>
        <dbReference type="NCBIfam" id="TIGR00652"/>
    </source>
</evidence>
<evidence type="ECO:0000256" key="2">
    <source>
        <dbReference type="ARBA" id="ARBA00023235"/>
    </source>
</evidence>
<feature type="binding site" evidence="3">
    <location>
        <position position="63"/>
    </location>
    <ligand>
        <name>substrate</name>
    </ligand>
</feature>
<feature type="binding site" evidence="3">
    <location>
        <position position="12"/>
    </location>
    <ligand>
        <name>substrate</name>
    </ligand>
</feature>
<keyword evidence="2 3" id="KW-0413">Isomerase</keyword>
<sequence length="270" mass="28840">MIRFVKGHACGNDFLIVDAVEVSAERQRDCAVKLCARNTGIGADGVEYLQWTGERSGRIRLFNADGSVAEISGNGTRCVAAWMAHERKLGAGDSVSLETDAGPRECTVVKAGGDRFQIASLMGVPGIVPRTVKLSDEEIDGISVSVGNPHFVLFAEDVNFKVRGRSWQEVGREICFHPDFPEQTNVEFVRVISTDEIEIRIFERGVGPTTSSGTGTCATAVAAMVHRGGASRLQVRAPGGTQQVEWLGGESEILLTGPAEIISSGEAFGC</sequence>
<evidence type="ECO:0000256" key="1">
    <source>
        <dbReference type="ARBA" id="ARBA00010219"/>
    </source>
</evidence>
<reference evidence="5 6" key="1">
    <citation type="submission" date="2020-08" db="EMBL/GenBank/DDBJ databases">
        <title>Edaphobacter telluris sp. nov. and Acidobacterium dinghuensis sp. nov., two acidobacteria isolated from forest soil.</title>
        <authorList>
            <person name="Fu J."/>
            <person name="Qiu L."/>
        </authorList>
    </citation>
    <scope>NUCLEOTIDE SEQUENCE [LARGE SCALE GENOMIC DNA]</scope>
    <source>
        <strain evidence="5">4Y35</strain>
    </source>
</reference>
<comment type="pathway">
    <text evidence="3">Amino-acid biosynthesis; L-lysine biosynthesis via DAP pathway; DL-2,6-diaminopimelate from LL-2,6-diaminopimelate: step 1/1.</text>
</comment>
<proteinExistence type="inferred from homology"/>
<dbReference type="NCBIfam" id="TIGR00652">
    <property type="entry name" value="DapF"/>
    <property type="match status" value="1"/>
</dbReference>
<dbReference type="GO" id="GO:0008837">
    <property type="term" value="F:diaminopimelate epimerase activity"/>
    <property type="evidence" value="ECO:0007669"/>
    <property type="project" value="UniProtKB-UniRule"/>
</dbReference>
<feature type="binding site" evidence="3">
    <location>
        <begin position="73"/>
        <end position="74"/>
    </location>
    <ligand>
        <name>substrate</name>
    </ligand>
</feature>
<feature type="site" description="Could be important to modulate the pK values of the two catalytic cysteine residues" evidence="3">
    <location>
        <position position="150"/>
    </location>
</feature>
<dbReference type="HAMAP" id="MF_00197">
    <property type="entry name" value="DAP_epimerase"/>
    <property type="match status" value="1"/>
</dbReference>
<dbReference type="EMBL" id="CP060394">
    <property type="protein sequence ID" value="QNI30406.1"/>
    <property type="molecule type" value="Genomic_DNA"/>
</dbReference>
<evidence type="ECO:0000313" key="5">
    <source>
        <dbReference type="EMBL" id="QNI30406.1"/>
    </source>
</evidence>
<gene>
    <name evidence="3 5" type="primary">dapF</name>
    <name evidence="5" type="ORF">H7849_14670</name>
</gene>
<dbReference type="AlphaFoldDB" id="A0A7G8BCY6"/>
<dbReference type="Proteomes" id="UP000515312">
    <property type="component" value="Chromosome"/>
</dbReference>
<feature type="binding site" evidence="3">
    <location>
        <begin position="203"/>
        <end position="204"/>
    </location>
    <ligand>
        <name>substrate</name>
    </ligand>
</feature>
<feature type="binding site" evidence="3">
    <location>
        <position position="185"/>
    </location>
    <ligand>
        <name>substrate</name>
    </ligand>
</feature>
<keyword evidence="3" id="KW-0963">Cytoplasm</keyword>
<dbReference type="EC" id="5.1.1.7" evidence="3 4"/>
<keyword evidence="3" id="KW-0457">Lysine biosynthesis</keyword>
<comment type="function">
    <text evidence="3">Catalyzes the stereoinversion of LL-2,6-diaminopimelate (L,L-DAP) to meso-diaminopimelate (meso-DAP), a precursor of L-lysine and an essential component of the bacterial peptidoglycan.</text>
</comment>
<dbReference type="PANTHER" id="PTHR31689:SF0">
    <property type="entry name" value="DIAMINOPIMELATE EPIMERASE"/>
    <property type="match status" value="1"/>
</dbReference>
<dbReference type="GO" id="GO:0009089">
    <property type="term" value="P:lysine biosynthetic process via diaminopimelate"/>
    <property type="evidence" value="ECO:0007669"/>
    <property type="project" value="UniProtKB-UniRule"/>
</dbReference>